<gene>
    <name evidence="2" type="ORF">A3B93_01875</name>
</gene>
<dbReference type="CDD" id="cd04301">
    <property type="entry name" value="NAT_SF"/>
    <property type="match status" value="1"/>
</dbReference>
<dbReference type="EMBL" id="MFUH01000012">
    <property type="protein sequence ID" value="OGI82097.1"/>
    <property type="molecule type" value="Genomic_DNA"/>
</dbReference>
<dbReference type="GO" id="GO:0016747">
    <property type="term" value="F:acyltransferase activity, transferring groups other than amino-acyl groups"/>
    <property type="evidence" value="ECO:0007669"/>
    <property type="project" value="InterPro"/>
</dbReference>
<dbReference type="SUPFAM" id="SSF55729">
    <property type="entry name" value="Acyl-CoA N-acyltransferases (Nat)"/>
    <property type="match status" value="1"/>
</dbReference>
<protein>
    <recommendedName>
        <fullName evidence="1">N-acetyltransferase domain-containing protein</fullName>
    </recommendedName>
</protein>
<dbReference type="Proteomes" id="UP000179880">
    <property type="component" value="Unassembled WGS sequence"/>
</dbReference>
<evidence type="ECO:0000313" key="3">
    <source>
        <dbReference type="Proteomes" id="UP000179880"/>
    </source>
</evidence>
<evidence type="ECO:0000313" key="2">
    <source>
        <dbReference type="EMBL" id="OGI82097.1"/>
    </source>
</evidence>
<dbReference type="Gene3D" id="3.40.630.30">
    <property type="match status" value="1"/>
</dbReference>
<evidence type="ECO:0000259" key="1">
    <source>
        <dbReference type="PROSITE" id="PS51186"/>
    </source>
</evidence>
<feature type="domain" description="N-acetyltransferase" evidence="1">
    <location>
        <begin position="1"/>
        <end position="159"/>
    </location>
</feature>
<organism evidence="2 3">
    <name type="scientific">Candidatus Nomurabacteria bacterium RIFCSPHIGHO2_02_FULL_42_24</name>
    <dbReference type="NCBI Taxonomy" id="1801757"/>
    <lineage>
        <taxon>Bacteria</taxon>
        <taxon>Candidatus Nomuraibacteriota</taxon>
    </lineage>
</organism>
<dbReference type="Pfam" id="PF00583">
    <property type="entry name" value="Acetyltransf_1"/>
    <property type="match status" value="1"/>
</dbReference>
<comment type="caution">
    <text evidence="2">The sequence shown here is derived from an EMBL/GenBank/DDBJ whole genome shotgun (WGS) entry which is preliminary data.</text>
</comment>
<dbReference type="PROSITE" id="PS51186">
    <property type="entry name" value="GNAT"/>
    <property type="match status" value="1"/>
</dbReference>
<accession>A0A1F6WJM0</accession>
<dbReference type="InterPro" id="IPR016181">
    <property type="entry name" value="Acyl_CoA_acyltransferase"/>
</dbReference>
<dbReference type="AlphaFoldDB" id="A0A1F6WJM0"/>
<name>A0A1F6WJM0_9BACT</name>
<dbReference type="InterPro" id="IPR000182">
    <property type="entry name" value="GNAT_dom"/>
</dbReference>
<sequence>MEIIPYDPVYAEGLRPLLEDFERNTAKEKFIEPEVAMALSDLERGVDRALLAVDQAQVIGFLVGHYYRNQADKFRVPRTLEIAMVYVDQHYRKRGIGRKLTSQLIDDVSLREQLKVLKIISCIEDCNKPSIALHKSMGFRSSGSYSDGGRNYLVLRKSL</sequence>
<proteinExistence type="predicted"/>
<reference evidence="2 3" key="1">
    <citation type="journal article" date="2016" name="Nat. Commun.">
        <title>Thousands of microbial genomes shed light on interconnected biogeochemical processes in an aquifer system.</title>
        <authorList>
            <person name="Anantharaman K."/>
            <person name="Brown C.T."/>
            <person name="Hug L.A."/>
            <person name="Sharon I."/>
            <person name="Castelle C.J."/>
            <person name="Probst A.J."/>
            <person name="Thomas B.C."/>
            <person name="Singh A."/>
            <person name="Wilkins M.J."/>
            <person name="Karaoz U."/>
            <person name="Brodie E.L."/>
            <person name="Williams K.H."/>
            <person name="Hubbard S.S."/>
            <person name="Banfield J.F."/>
        </authorList>
    </citation>
    <scope>NUCLEOTIDE SEQUENCE [LARGE SCALE GENOMIC DNA]</scope>
</reference>